<dbReference type="Pfam" id="PF01202">
    <property type="entry name" value="SKI"/>
    <property type="match status" value="1"/>
</dbReference>
<comment type="subunit">
    <text evidence="7">Monomer.</text>
</comment>
<evidence type="ECO:0000256" key="6">
    <source>
        <dbReference type="ARBA" id="ARBA00023141"/>
    </source>
</evidence>
<evidence type="ECO:0000256" key="7">
    <source>
        <dbReference type="HAMAP-Rule" id="MF_00109"/>
    </source>
</evidence>
<dbReference type="HAMAP" id="MF_00109">
    <property type="entry name" value="Shikimate_kinase"/>
    <property type="match status" value="1"/>
</dbReference>
<evidence type="ECO:0000256" key="5">
    <source>
        <dbReference type="ARBA" id="ARBA00022840"/>
    </source>
</evidence>
<evidence type="ECO:0000313" key="8">
    <source>
        <dbReference type="EMBL" id="SEG49224.1"/>
    </source>
</evidence>
<keyword evidence="7" id="KW-0460">Magnesium</keyword>
<dbReference type="Gene3D" id="3.40.50.300">
    <property type="entry name" value="P-loop containing nucleotide triphosphate hydrolases"/>
    <property type="match status" value="1"/>
</dbReference>
<keyword evidence="7" id="KW-0963">Cytoplasm</keyword>
<comment type="pathway">
    <text evidence="7">Metabolic intermediate biosynthesis; chorismate biosynthesis; chorismate from D-erythrose 4-phosphate and phosphoenolpyruvate: step 5/7.</text>
</comment>
<dbReference type="PRINTS" id="PR01100">
    <property type="entry name" value="SHIKIMTKNASE"/>
</dbReference>
<dbReference type="GO" id="GO:0000287">
    <property type="term" value="F:magnesium ion binding"/>
    <property type="evidence" value="ECO:0007669"/>
    <property type="project" value="UniProtKB-UniRule"/>
</dbReference>
<feature type="binding site" evidence="7">
    <location>
        <position position="32"/>
    </location>
    <ligand>
        <name>substrate</name>
    </ligand>
</feature>
<dbReference type="GO" id="GO:0005829">
    <property type="term" value="C:cytosol"/>
    <property type="evidence" value="ECO:0007669"/>
    <property type="project" value="TreeGrafter"/>
</dbReference>
<dbReference type="InterPro" id="IPR027417">
    <property type="entry name" value="P-loop_NTPase"/>
</dbReference>
<dbReference type="EC" id="2.7.1.71" evidence="7"/>
<evidence type="ECO:0000256" key="1">
    <source>
        <dbReference type="ARBA" id="ARBA00022605"/>
    </source>
</evidence>
<dbReference type="GO" id="GO:0009073">
    <property type="term" value="P:aromatic amino acid family biosynthetic process"/>
    <property type="evidence" value="ECO:0007669"/>
    <property type="project" value="UniProtKB-KW"/>
</dbReference>
<comment type="cofactor">
    <cofactor evidence="7">
        <name>Mg(2+)</name>
        <dbReference type="ChEBI" id="CHEBI:18420"/>
    </cofactor>
    <text evidence="7">Binds 1 Mg(2+) ion per subunit.</text>
</comment>
<comment type="function">
    <text evidence="7">Catalyzes the specific phosphorylation of the 3-hydroxyl group of shikimic acid using ATP as a cosubstrate.</text>
</comment>
<sequence>MIISLLGYMGSGKTHISKNLSVKTNYKLIDLDEEIIRKNQKSISEIFADRGEIYFRKQEKEILDEILAKSEDIILSLGGGTPAYYNNMEMINKKSTSIYLRANISTLTERILKEKEKRPLIAKISEEDLPEYIAKHLFERNFFYNQAQFTISTDAKSAEEIVNEIERLVFV</sequence>
<comment type="catalytic activity">
    <reaction evidence="7">
        <text>shikimate + ATP = 3-phosphoshikimate + ADP + H(+)</text>
        <dbReference type="Rhea" id="RHEA:13121"/>
        <dbReference type="ChEBI" id="CHEBI:15378"/>
        <dbReference type="ChEBI" id="CHEBI:30616"/>
        <dbReference type="ChEBI" id="CHEBI:36208"/>
        <dbReference type="ChEBI" id="CHEBI:145989"/>
        <dbReference type="ChEBI" id="CHEBI:456216"/>
        <dbReference type="EC" id="2.7.1.71"/>
    </reaction>
</comment>
<feature type="binding site" evidence="7">
    <location>
        <position position="118"/>
    </location>
    <ligand>
        <name>ATP</name>
        <dbReference type="ChEBI" id="CHEBI:30616"/>
    </ligand>
</feature>
<feature type="binding site" evidence="7">
    <location>
        <position position="79"/>
    </location>
    <ligand>
        <name>substrate</name>
    </ligand>
</feature>
<keyword evidence="9" id="KW-1185">Reference proteome</keyword>
<gene>
    <name evidence="7" type="primary">aroK</name>
    <name evidence="8" type="ORF">SAMN05421847_2489</name>
</gene>
<dbReference type="Proteomes" id="UP000236738">
    <property type="component" value="Unassembled WGS sequence"/>
</dbReference>
<evidence type="ECO:0000256" key="2">
    <source>
        <dbReference type="ARBA" id="ARBA00022679"/>
    </source>
</evidence>
<dbReference type="AlphaFoldDB" id="A0A1H6AM24"/>
<name>A0A1H6AM24_9FLAO</name>
<feature type="binding site" evidence="7">
    <location>
        <position position="14"/>
    </location>
    <ligand>
        <name>Mg(2+)</name>
        <dbReference type="ChEBI" id="CHEBI:18420"/>
    </ligand>
</feature>
<proteinExistence type="inferred from homology"/>
<dbReference type="GO" id="GO:0008652">
    <property type="term" value="P:amino acid biosynthetic process"/>
    <property type="evidence" value="ECO:0007669"/>
    <property type="project" value="UniProtKB-KW"/>
</dbReference>
<reference evidence="9" key="1">
    <citation type="submission" date="2016-10" db="EMBL/GenBank/DDBJ databases">
        <authorList>
            <person name="Varghese N."/>
            <person name="Submissions S."/>
        </authorList>
    </citation>
    <scope>NUCLEOTIDE SEQUENCE [LARGE SCALE GENOMIC DNA]</scope>
    <source>
        <strain evidence="9">DSM 21580</strain>
    </source>
</reference>
<keyword evidence="4 7" id="KW-0418">Kinase</keyword>
<comment type="subcellular location">
    <subcellularLocation>
        <location evidence="7">Cytoplasm</location>
    </subcellularLocation>
</comment>
<dbReference type="EMBL" id="FNUS01000006">
    <property type="protein sequence ID" value="SEG49224.1"/>
    <property type="molecule type" value="Genomic_DNA"/>
</dbReference>
<dbReference type="GO" id="GO:0004765">
    <property type="term" value="F:shikimate kinase activity"/>
    <property type="evidence" value="ECO:0007669"/>
    <property type="project" value="UniProtKB-UniRule"/>
</dbReference>
<evidence type="ECO:0000313" key="9">
    <source>
        <dbReference type="Proteomes" id="UP000236738"/>
    </source>
</evidence>
<keyword evidence="3 7" id="KW-0547">Nucleotide-binding</keyword>
<keyword evidence="7" id="KW-0479">Metal-binding</keyword>
<dbReference type="PANTHER" id="PTHR21087:SF16">
    <property type="entry name" value="SHIKIMATE KINASE 1, CHLOROPLASTIC"/>
    <property type="match status" value="1"/>
</dbReference>
<keyword evidence="1 7" id="KW-0028">Amino-acid biosynthesis</keyword>
<dbReference type="InterPro" id="IPR000623">
    <property type="entry name" value="Shikimate_kinase/TSH1"/>
</dbReference>
<feature type="binding site" evidence="7">
    <location>
        <begin position="10"/>
        <end position="15"/>
    </location>
    <ligand>
        <name>ATP</name>
        <dbReference type="ChEBI" id="CHEBI:30616"/>
    </ligand>
</feature>
<dbReference type="PANTHER" id="PTHR21087">
    <property type="entry name" value="SHIKIMATE KINASE"/>
    <property type="match status" value="1"/>
</dbReference>
<dbReference type="RefSeq" id="WP_103914351.1">
    <property type="nucleotide sequence ID" value="NZ_FNUS01000006.1"/>
</dbReference>
<comment type="caution">
    <text evidence="7">Lacks conserved residue(s) required for the propagation of feature annotation.</text>
</comment>
<evidence type="ECO:0000256" key="3">
    <source>
        <dbReference type="ARBA" id="ARBA00022741"/>
    </source>
</evidence>
<dbReference type="SUPFAM" id="SSF52540">
    <property type="entry name" value="P-loop containing nucleoside triphosphate hydrolases"/>
    <property type="match status" value="1"/>
</dbReference>
<dbReference type="GO" id="GO:0009423">
    <property type="term" value="P:chorismate biosynthetic process"/>
    <property type="evidence" value="ECO:0007669"/>
    <property type="project" value="UniProtKB-UniRule"/>
</dbReference>
<organism evidence="8 9">
    <name type="scientific">Halpernia humi</name>
    <dbReference type="NCBI Taxonomy" id="493375"/>
    <lineage>
        <taxon>Bacteria</taxon>
        <taxon>Pseudomonadati</taxon>
        <taxon>Bacteroidota</taxon>
        <taxon>Flavobacteriia</taxon>
        <taxon>Flavobacteriales</taxon>
        <taxon>Weeksellaceae</taxon>
        <taxon>Chryseobacterium group</taxon>
        <taxon>Halpernia</taxon>
    </lineage>
</organism>
<keyword evidence="5 7" id="KW-0067">ATP-binding</keyword>
<dbReference type="UniPathway" id="UPA00053">
    <property type="reaction ID" value="UER00088"/>
</dbReference>
<keyword evidence="6 7" id="KW-0057">Aromatic amino acid biosynthesis</keyword>
<dbReference type="InterPro" id="IPR031322">
    <property type="entry name" value="Shikimate/glucono_kinase"/>
</dbReference>
<dbReference type="OrthoDB" id="9800332at2"/>
<keyword evidence="2 7" id="KW-0808">Transferase</keyword>
<dbReference type="CDD" id="cd00464">
    <property type="entry name" value="SK"/>
    <property type="match status" value="1"/>
</dbReference>
<dbReference type="GO" id="GO:0005524">
    <property type="term" value="F:ATP binding"/>
    <property type="evidence" value="ECO:0007669"/>
    <property type="project" value="UniProtKB-UniRule"/>
</dbReference>
<evidence type="ECO:0000256" key="4">
    <source>
        <dbReference type="ARBA" id="ARBA00022777"/>
    </source>
</evidence>
<protein>
    <recommendedName>
        <fullName evidence="7">Shikimate kinase</fullName>
        <shortName evidence="7">SK</shortName>
        <ecNumber evidence="7">2.7.1.71</ecNumber>
    </recommendedName>
</protein>
<feature type="binding site" evidence="7">
    <location>
        <position position="140"/>
    </location>
    <ligand>
        <name>substrate</name>
    </ligand>
</feature>
<feature type="binding site" evidence="7">
    <location>
        <position position="56"/>
    </location>
    <ligand>
        <name>substrate</name>
    </ligand>
</feature>
<accession>A0A1H6AM24</accession>
<comment type="similarity">
    <text evidence="7">Belongs to the shikimate kinase family.</text>
</comment>